<keyword evidence="1" id="KW-0472">Membrane</keyword>
<dbReference type="KEGG" id="slaa:EUU25_04535"/>
<dbReference type="InterPro" id="IPR012422">
    <property type="entry name" value="Cyt_c_oxidase_su4_bac-aa3"/>
</dbReference>
<evidence type="ECO:0000313" key="4">
    <source>
        <dbReference type="Proteomes" id="UP000428803"/>
    </source>
</evidence>
<keyword evidence="1" id="KW-0812">Transmembrane</keyword>
<name>A0A6I6L7L2_9SPHN</name>
<evidence type="ECO:0000256" key="1">
    <source>
        <dbReference type="SAM" id="Phobius"/>
    </source>
</evidence>
<dbReference type="AlphaFoldDB" id="A0A6I6L7L2"/>
<reference evidence="4" key="1">
    <citation type="submission" date="2019-01" db="EMBL/GenBank/DDBJ databases">
        <title>Sphingorhabdus lacus sp.nov., isolated from an oligotrophic freshwater lake.</title>
        <authorList>
            <person name="Park M."/>
        </authorList>
    </citation>
    <scope>NUCLEOTIDE SEQUENCE [LARGE SCALE GENOMIC DNA]</scope>
    <source>
        <strain evidence="4">IMCC1753</strain>
    </source>
</reference>
<gene>
    <name evidence="3" type="ORF">EUU25_04535</name>
</gene>
<organism evidence="3 4">
    <name type="scientific">Sphingorhabdus lacus</name>
    <dbReference type="NCBI Taxonomy" id="392610"/>
    <lineage>
        <taxon>Bacteria</taxon>
        <taxon>Pseudomonadati</taxon>
        <taxon>Pseudomonadota</taxon>
        <taxon>Alphaproteobacteria</taxon>
        <taxon>Sphingomonadales</taxon>
        <taxon>Sphingomonadaceae</taxon>
        <taxon>Sphingorhabdus</taxon>
    </lineage>
</organism>
<feature type="domain" description="Cytochrome c oxidase subunit IV bacterial aa3 type" evidence="2">
    <location>
        <begin position="3"/>
        <end position="41"/>
    </location>
</feature>
<evidence type="ECO:0000313" key="3">
    <source>
        <dbReference type="EMBL" id="QGY79946.1"/>
    </source>
</evidence>
<protein>
    <submittedName>
        <fullName evidence="3">Aa3-type cytochrome c oxidase subunit IV</fullName>
    </submittedName>
</protein>
<dbReference type="SUPFAM" id="SSF81469">
    <property type="entry name" value="Bacterial aa3 type cytochrome c oxidase subunit IV"/>
    <property type="match status" value="1"/>
</dbReference>
<dbReference type="InterPro" id="IPR036596">
    <property type="entry name" value="Cyt-C_aa3_sf"/>
</dbReference>
<accession>A0A6I6L7L2</accession>
<keyword evidence="4" id="KW-1185">Reference proteome</keyword>
<dbReference type="EMBL" id="CP035733">
    <property type="protein sequence ID" value="QGY79946.1"/>
    <property type="molecule type" value="Genomic_DNA"/>
</dbReference>
<dbReference type="Pfam" id="PF07835">
    <property type="entry name" value="COX4_pro_2"/>
    <property type="match status" value="1"/>
</dbReference>
<keyword evidence="1" id="KW-1133">Transmembrane helix</keyword>
<feature type="transmembrane region" description="Helical" evidence="1">
    <location>
        <begin position="24"/>
        <end position="44"/>
    </location>
</feature>
<dbReference type="Gene3D" id="1.20.5.160">
    <property type="entry name" value="Bacterial aa3 type cytochrome c oxidase subunit IV"/>
    <property type="match status" value="1"/>
</dbReference>
<dbReference type="Proteomes" id="UP000428803">
    <property type="component" value="Chromosome"/>
</dbReference>
<proteinExistence type="predicted"/>
<evidence type="ECO:0000259" key="2">
    <source>
        <dbReference type="Pfam" id="PF07835"/>
    </source>
</evidence>
<sequence>MEATMAQNNDLGPARETYEGFVTLFKWGTIVSVAVTALVVLIIASRAA</sequence>